<keyword evidence="3" id="KW-0472">Membrane</keyword>
<dbReference type="Pfam" id="PF04375">
    <property type="entry name" value="HemX"/>
    <property type="match status" value="1"/>
</dbReference>
<keyword evidence="5" id="KW-1185">Reference proteome</keyword>
<evidence type="ECO:0000313" key="4">
    <source>
        <dbReference type="EMBL" id="TXS90523.1"/>
    </source>
</evidence>
<accession>A0A5C8ZPS3</accession>
<dbReference type="PANTHER" id="PTHR38043:SF1">
    <property type="entry name" value="PROTEIN HEMX"/>
    <property type="match status" value="1"/>
</dbReference>
<feature type="coiled-coil region" evidence="1">
    <location>
        <begin position="126"/>
        <end position="160"/>
    </location>
</feature>
<name>A0A5C8ZPS3_9GAMM</name>
<feature type="compositionally biased region" description="Basic and acidic residues" evidence="2">
    <location>
        <begin position="1"/>
        <end position="20"/>
    </location>
</feature>
<dbReference type="EMBL" id="VRYZ01000006">
    <property type="protein sequence ID" value="TXS90523.1"/>
    <property type="molecule type" value="Genomic_DNA"/>
</dbReference>
<reference evidence="4 5" key="1">
    <citation type="submission" date="2019-08" db="EMBL/GenBank/DDBJ databases">
        <title>Parahaliea maris sp. nov., isolated from the surface seawater.</title>
        <authorList>
            <person name="Liu Y."/>
        </authorList>
    </citation>
    <scope>NUCLEOTIDE SEQUENCE [LARGE SCALE GENOMIC DNA]</scope>
    <source>
        <strain evidence="4 5">S2-26</strain>
    </source>
</reference>
<keyword evidence="3" id="KW-1133">Transmembrane helix</keyword>
<evidence type="ECO:0000256" key="1">
    <source>
        <dbReference type="SAM" id="Coils"/>
    </source>
</evidence>
<organism evidence="4 5">
    <name type="scientific">Parahaliea aestuarii</name>
    <dbReference type="NCBI Taxonomy" id="1852021"/>
    <lineage>
        <taxon>Bacteria</taxon>
        <taxon>Pseudomonadati</taxon>
        <taxon>Pseudomonadota</taxon>
        <taxon>Gammaproteobacteria</taxon>
        <taxon>Cellvibrionales</taxon>
        <taxon>Halieaceae</taxon>
        <taxon>Parahaliea</taxon>
    </lineage>
</organism>
<keyword evidence="3" id="KW-0812">Transmembrane</keyword>
<protein>
    <submittedName>
        <fullName evidence="4">Uroporphyrinogen III</fullName>
    </submittedName>
</protein>
<evidence type="ECO:0000313" key="5">
    <source>
        <dbReference type="Proteomes" id="UP000321933"/>
    </source>
</evidence>
<feature type="region of interest" description="Disordered" evidence="2">
    <location>
        <begin position="1"/>
        <end position="26"/>
    </location>
</feature>
<sequence>MSDKDNDKAAPESPAEKPEAHAPAAVAASDRFDQDIQPARGGFPVLATFVLLLLLALAGACAWIVLEAQRREAALLDRLALLESVTEREVLDASEQQAQIRQFNDALKAQLQGDLRSALAPLEPRLAQQADNLQSLSQQLSEMQARVAQQGEELARFNATDREGWLLAEAEYLLRLANQRLIMTGDSESARALLRSADSILRQLDDTRLHDARAAIASELASLRAVPALDVEGLYLRLSALAEQAASLAIFELPEAEQRLQEAPAEDWRERLRQGYEAALQKLSDYIIIRRREVPMQALMDPQWEGLVRQNLRMLIEQAQVALLSGNARLYRESLLRARHWVEQFADSDTDAARALDAGLQQLADETVTVSLPDIGASLRALEQAIEQRKADADAEGQ</sequence>
<dbReference type="OrthoDB" id="5739852at2"/>
<gene>
    <name evidence="4" type="ORF">FVW59_14395</name>
</gene>
<keyword evidence="1" id="KW-0175">Coiled coil</keyword>
<dbReference type="AlphaFoldDB" id="A0A5C8ZPS3"/>
<evidence type="ECO:0000256" key="3">
    <source>
        <dbReference type="SAM" id="Phobius"/>
    </source>
</evidence>
<proteinExistence type="predicted"/>
<comment type="caution">
    <text evidence="4">The sequence shown here is derived from an EMBL/GenBank/DDBJ whole genome shotgun (WGS) entry which is preliminary data.</text>
</comment>
<dbReference type="PANTHER" id="PTHR38043">
    <property type="entry name" value="PROTEIN HEMX"/>
    <property type="match status" value="1"/>
</dbReference>
<dbReference type="RefSeq" id="WP_148065049.1">
    <property type="nucleotide sequence ID" value="NZ_VRYZ01000006.1"/>
</dbReference>
<dbReference type="InterPro" id="IPR007470">
    <property type="entry name" value="HemX"/>
</dbReference>
<feature type="transmembrane region" description="Helical" evidence="3">
    <location>
        <begin position="45"/>
        <end position="66"/>
    </location>
</feature>
<dbReference type="Proteomes" id="UP000321933">
    <property type="component" value="Unassembled WGS sequence"/>
</dbReference>
<evidence type="ECO:0000256" key="2">
    <source>
        <dbReference type="SAM" id="MobiDB-lite"/>
    </source>
</evidence>